<dbReference type="PANTHER" id="PTHR10778">
    <property type="entry name" value="SOLUTE CARRIER FAMILY 35 MEMBER B"/>
    <property type="match status" value="1"/>
</dbReference>
<evidence type="ECO:0000256" key="5">
    <source>
        <dbReference type="ARBA" id="ARBA00023136"/>
    </source>
</evidence>
<name>A0A7R9VZ40_9STRA</name>
<keyword evidence="2" id="KW-0813">Transport</keyword>
<feature type="transmembrane region" description="Helical" evidence="7">
    <location>
        <begin position="12"/>
        <end position="32"/>
    </location>
</feature>
<organism evidence="8">
    <name type="scientific">Pseudictyota dubia</name>
    <dbReference type="NCBI Taxonomy" id="2749911"/>
    <lineage>
        <taxon>Eukaryota</taxon>
        <taxon>Sar</taxon>
        <taxon>Stramenopiles</taxon>
        <taxon>Ochrophyta</taxon>
        <taxon>Bacillariophyta</taxon>
        <taxon>Mediophyceae</taxon>
        <taxon>Biddulphiophycidae</taxon>
        <taxon>Eupodiscales</taxon>
        <taxon>Odontellaceae</taxon>
        <taxon>Pseudictyota</taxon>
    </lineage>
</organism>
<evidence type="ECO:0000256" key="4">
    <source>
        <dbReference type="ARBA" id="ARBA00022989"/>
    </source>
</evidence>
<keyword evidence="4 7" id="KW-1133">Transmembrane helix</keyword>
<evidence type="ECO:0000256" key="3">
    <source>
        <dbReference type="ARBA" id="ARBA00022692"/>
    </source>
</evidence>
<dbReference type="GO" id="GO:0000139">
    <property type="term" value="C:Golgi membrane"/>
    <property type="evidence" value="ECO:0007669"/>
    <property type="project" value="TreeGrafter"/>
</dbReference>
<dbReference type="InterPro" id="IPR013657">
    <property type="entry name" value="SCL35B1-4/HUT1"/>
</dbReference>
<dbReference type="PANTHER" id="PTHR10778:SF8">
    <property type="entry name" value="ADENOSINE 3'-PHOSPHO 5'-PHOSPHOSULFATE TRANSPORTER 2"/>
    <property type="match status" value="1"/>
</dbReference>
<dbReference type="GO" id="GO:0005789">
    <property type="term" value="C:endoplasmic reticulum membrane"/>
    <property type="evidence" value="ECO:0007669"/>
    <property type="project" value="TreeGrafter"/>
</dbReference>
<evidence type="ECO:0000256" key="6">
    <source>
        <dbReference type="SAM" id="MobiDB-lite"/>
    </source>
</evidence>
<sequence>MVQHAMRDSRLALYCAVYTMIAYVAISTYMNIVKRFGGVAAVLLATARKGMTLVLSFLLFPKAFSWFYVAGASLVLGGLLAASLIKQKMRSIEKSGEREPLKPGAQDVENDLEKGSKNLTGGEQGQGSVAIMQGSRTVEPAP</sequence>
<reference evidence="8" key="1">
    <citation type="submission" date="2021-01" db="EMBL/GenBank/DDBJ databases">
        <authorList>
            <person name="Corre E."/>
            <person name="Pelletier E."/>
            <person name="Niang G."/>
            <person name="Scheremetjew M."/>
            <person name="Finn R."/>
            <person name="Kale V."/>
            <person name="Holt S."/>
            <person name="Cochrane G."/>
            <person name="Meng A."/>
            <person name="Brown T."/>
            <person name="Cohen L."/>
        </authorList>
    </citation>
    <scope>NUCLEOTIDE SEQUENCE</scope>
    <source>
        <strain evidence="8">CCMP147</strain>
    </source>
</reference>
<gene>
    <name evidence="8" type="ORF">TDUB1175_LOCUS9356</name>
</gene>
<evidence type="ECO:0000256" key="7">
    <source>
        <dbReference type="SAM" id="Phobius"/>
    </source>
</evidence>
<dbReference type="EMBL" id="HBED01018790">
    <property type="protein sequence ID" value="CAD8309518.1"/>
    <property type="molecule type" value="Transcribed_RNA"/>
</dbReference>
<accession>A0A7R9VZ40</accession>
<evidence type="ECO:0000256" key="1">
    <source>
        <dbReference type="ARBA" id="ARBA00004141"/>
    </source>
</evidence>
<dbReference type="Pfam" id="PF08449">
    <property type="entry name" value="UAA"/>
    <property type="match status" value="1"/>
</dbReference>
<comment type="subcellular location">
    <subcellularLocation>
        <location evidence="1">Membrane</location>
        <topology evidence="1">Multi-pass membrane protein</topology>
    </subcellularLocation>
</comment>
<evidence type="ECO:0000313" key="8">
    <source>
        <dbReference type="EMBL" id="CAD8309518.1"/>
    </source>
</evidence>
<evidence type="ECO:0000256" key="2">
    <source>
        <dbReference type="ARBA" id="ARBA00022448"/>
    </source>
</evidence>
<dbReference type="GO" id="GO:0046964">
    <property type="term" value="F:3'-phosphoadenosine 5'-phosphosulfate transmembrane transporter activity"/>
    <property type="evidence" value="ECO:0007669"/>
    <property type="project" value="TreeGrafter"/>
</dbReference>
<keyword evidence="5 7" id="KW-0472">Membrane</keyword>
<protein>
    <submittedName>
        <fullName evidence="8">Uncharacterized protein</fullName>
    </submittedName>
</protein>
<feature type="region of interest" description="Disordered" evidence="6">
    <location>
        <begin position="92"/>
        <end position="142"/>
    </location>
</feature>
<dbReference type="AlphaFoldDB" id="A0A7R9VZ40"/>
<feature type="transmembrane region" description="Helical" evidence="7">
    <location>
        <begin position="66"/>
        <end position="85"/>
    </location>
</feature>
<keyword evidence="3 7" id="KW-0812">Transmembrane</keyword>
<feature type="compositionally biased region" description="Basic and acidic residues" evidence="6">
    <location>
        <begin position="92"/>
        <end position="101"/>
    </location>
</feature>
<proteinExistence type="predicted"/>